<protein>
    <recommendedName>
        <fullName evidence="1">Calcineurin-like phosphoesterase domain-containing protein</fullName>
    </recommendedName>
</protein>
<evidence type="ECO:0000313" key="3">
    <source>
        <dbReference type="Proteomes" id="UP000179243"/>
    </source>
</evidence>
<dbReference type="AlphaFoldDB" id="A0A1F7F645"/>
<dbReference type="EMBL" id="MFYX01000112">
    <property type="protein sequence ID" value="OGK02140.1"/>
    <property type="molecule type" value="Genomic_DNA"/>
</dbReference>
<dbReference type="SUPFAM" id="SSF56300">
    <property type="entry name" value="Metallo-dependent phosphatases"/>
    <property type="match status" value="1"/>
</dbReference>
<dbReference type="Pfam" id="PF00149">
    <property type="entry name" value="Metallophos"/>
    <property type="match status" value="1"/>
</dbReference>
<dbReference type="Gene3D" id="3.60.21.10">
    <property type="match status" value="1"/>
</dbReference>
<comment type="caution">
    <text evidence="2">The sequence shown here is derived from an EMBL/GenBank/DDBJ whole genome shotgun (WGS) entry which is preliminary data.</text>
</comment>
<dbReference type="GO" id="GO:0016787">
    <property type="term" value="F:hydrolase activity"/>
    <property type="evidence" value="ECO:0007669"/>
    <property type="project" value="InterPro"/>
</dbReference>
<gene>
    <name evidence="2" type="ORF">A2519_18945</name>
</gene>
<organism evidence="2 3">
    <name type="scientific">Candidatus Raymondbacteria bacterium RIFOXYD12_FULL_49_13</name>
    <dbReference type="NCBI Taxonomy" id="1817890"/>
    <lineage>
        <taxon>Bacteria</taxon>
        <taxon>Raymondiibacteriota</taxon>
    </lineage>
</organism>
<dbReference type="InterPro" id="IPR029052">
    <property type="entry name" value="Metallo-depent_PP-like"/>
</dbReference>
<feature type="domain" description="Calcineurin-like phosphoesterase" evidence="1">
    <location>
        <begin position="101"/>
        <end position="285"/>
    </location>
</feature>
<sequence length="503" mass="54821">MKIAVLVCILSLNVFAGIIQHPYMYLDTDNPSTAIFIHWKGGEGSVHYGIGDYASTAIGTDEVHLTGLVPHAKYQWFLVVDGDTGEMGGFQLDPGGGNPIKMVLFGDTQYMDSVVVRFFQYAHSHRPDLIIIVGDLLTMNNSMCVGCNDFDRFFNFYPALFANALIVPVKGNHDSDIPYFQTHFPHIPASLEPSATAEQQIARNYMVDYGNVSLSVNANQQSEGWSYSSLKTFWTTVLNRRIADNTLRPIVIGLSHYGAEGSQYVGPVYETRHGAIWYNGHEHYYMRTKWLQSMADGGIASVSETQAQNHMVYCYAGQAAAIRECSPGGGCYAGCWDESSAAYHNCSTDPTPARLMSVVEVTGQGVITHKAFAATNQNGTSMNEHPVVDSFTVDKQAEVAEFLVSTAHEKTGDVLQNPTVQAFPNPFNPATQITVSGFSSRENAPALAIHDLTGKKIAQIAAVARKGNTLEYAWDAAGLPAGVYIAAWRCGSASVVMRLALVK</sequence>
<reference evidence="2 3" key="1">
    <citation type="journal article" date="2016" name="Nat. Commun.">
        <title>Thousands of microbial genomes shed light on interconnected biogeochemical processes in an aquifer system.</title>
        <authorList>
            <person name="Anantharaman K."/>
            <person name="Brown C.T."/>
            <person name="Hug L.A."/>
            <person name="Sharon I."/>
            <person name="Castelle C.J."/>
            <person name="Probst A.J."/>
            <person name="Thomas B.C."/>
            <person name="Singh A."/>
            <person name="Wilkins M.J."/>
            <person name="Karaoz U."/>
            <person name="Brodie E.L."/>
            <person name="Williams K.H."/>
            <person name="Hubbard S.S."/>
            <person name="Banfield J.F."/>
        </authorList>
    </citation>
    <scope>NUCLEOTIDE SEQUENCE [LARGE SCALE GENOMIC DNA]</scope>
</reference>
<proteinExistence type="predicted"/>
<dbReference type="InterPro" id="IPR004843">
    <property type="entry name" value="Calcineurin-like_PHP"/>
</dbReference>
<evidence type="ECO:0000313" key="2">
    <source>
        <dbReference type="EMBL" id="OGK02140.1"/>
    </source>
</evidence>
<dbReference type="Proteomes" id="UP000179243">
    <property type="component" value="Unassembled WGS sequence"/>
</dbReference>
<evidence type="ECO:0000259" key="1">
    <source>
        <dbReference type="Pfam" id="PF00149"/>
    </source>
</evidence>
<accession>A0A1F7F645</accession>
<name>A0A1F7F645_UNCRA</name>